<evidence type="ECO:0000256" key="2">
    <source>
        <dbReference type="ARBA" id="ARBA00004651"/>
    </source>
</evidence>
<evidence type="ECO:0000313" key="12">
    <source>
        <dbReference type="EMBL" id="TQJ10659.1"/>
    </source>
</evidence>
<dbReference type="PIRSF" id="PIRSF017385">
    <property type="entry name" value="CtaF"/>
    <property type="match status" value="1"/>
</dbReference>
<keyword evidence="5 11" id="KW-0812">Transmembrane</keyword>
<comment type="subunit">
    <text evidence="10">Associates with subunits I, II and III to form cytochrome c oxidase.</text>
</comment>
<evidence type="ECO:0000313" key="13">
    <source>
        <dbReference type="Proteomes" id="UP000317893"/>
    </source>
</evidence>
<feature type="transmembrane region" description="Helical" evidence="11">
    <location>
        <begin position="99"/>
        <end position="127"/>
    </location>
</feature>
<keyword evidence="6 10" id="KW-1278">Translocase</keyword>
<dbReference type="Pfam" id="PF12270">
    <property type="entry name" value="Cyt_c_ox_IV"/>
    <property type="match status" value="1"/>
</dbReference>
<dbReference type="GO" id="GO:0022900">
    <property type="term" value="P:electron transport chain"/>
    <property type="evidence" value="ECO:0007669"/>
    <property type="project" value="InterPro"/>
</dbReference>
<dbReference type="RefSeq" id="WP_141849850.1">
    <property type="nucleotide sequence ID" value="NZ_BAAAPR010000012.1"/>
</dbReference>
<comment type="function">
    <text evidence="1 10">Part of cytochrome c oxidase, its function is unknown.</text>
</comment>
<evidence type="ECO:0000256" key="1">
    <source>
        <dbReference type="ARBA" id="ARBA00002536"/>
    </source>
</evidence>
<dbReference type="Proteomes" id="UP000317893">
    <property type="component" value="Unassembled WGS sequence"/>
</dbReference>
<evidence type="ECO:0000256" key="7">
    <source>
        <dbReference type="ARBA" id="ARBA00022989"/>
    </source>
</evidence>
<keyword evidence="8 10" id="KW-0472">Membrane</keyword>
<dbReference type="GO" id="GO:0005886">
    <property type="term" value="C:plasma membrane"/>
    <property type="evidence" value="ECO:0007669"/>
    <property type="project" value="UniProtKB-SubCell"/>
</dbReference>
<evidence type="ECO:0000256" key="9">
    <source>
        <dbReference type="ARBA" id="ARBA00047816"/>
    </source>
</evidence>
<dbReference type="GO" id="GO:0004129">
    <property type="term" value="F:cytochrome-c oxidase activity"/>
    <property type="evidence" value="ECO:0007669"/>
    <property type="project" value="UniProtKB-EC"/>
</dbReference>
<comment type="caution">
    <text evidence="12">The sequence shown here is derived from an EMBL/GenBank/DDBJ whole genome shotgun (WGS) entry which is preliminary data.</text>
</comment>
<keyword evidence="4 10" id="KW-1003">Cell membrane</keyword>
<sequence>MKVEYKMFLYLGIFFIPLGPIYYFWEHAYGGDDLVGFIALILTALLSLLIYFYLRVTARQFSDRPEDNPAGEIADHEGDYGFFTPYSWWPLWLGLSAAVIFLGLAVGWWIVIIGMGIGIVSICGWTFEHFKGEYAN</sequence>
<protein>
    <recommendedName>
        <fullName evidence="10">Cytochrome c oxidase polypeptide 4</fullName>
        <ecNumber evidence="10">7.1.1.9</ecNumber>
    </recommendedName>
    <alternativeName>
        <fullName evidence="10">Cytochrome aa3 subunit 4</fullName>
    </alternativeName>
    <alternativeName>
        <fullName evidence="10">Cytochrome c oxidase polypeptide IV</fullName>
    </alternativeName>
</protein>
<comment type="catalytic activity">
    <reaction evidence="9 10">
        <text>4 Fe(II)-[cytochrome c] + O2 + 8 H(+)(in) = 4 Fe(III)-[cytochrome c] + 2 H2O + 4 H(+)(out)</text>
        <dbReference type="Rhea" id="RHEA:11436"/>
        <dbReference type="Rhea" id="RHEA-COMP:10350"/>
        <dbReference type="Rhea" id="RHEA-COMP:14399"/>
        <dbReference type="ChEBI" id="CHEBI:15377"/>
        <dbReference type="ChEBI" id="CHEBI:15378"/>
        <dbReference type="ChEBI" id="CHEBI:15379"/>
        <dbReference type="ChEBI" id="CHEBI:29033"/>
        <dbReference type="ChEBI" id="CHEBI:29034"/>
        <dbReference type="EC" id="7.1.1.9"/>
    </reaction>
</comment>
<organism evidence="12 13">
    <name type="scientific">Lapillicoccus jejuensis</name>
    <dbReference type="NCBI Taxonomy" id="402171"/>
    <lineage>
        <taxon>Bacteria</taxon>
        <taxon>Bacillati</taxon>
        <taxon>Actinomycetota</taxon>
        <taxon>Actinomycetes</taxon>
        <taxon>Micrococcales</taxon>
        <taxon>Intrasporangiaceae</taxon>
        <taxon>Lapillicoccus</taxon>
    </lineage>
</organism>
<dbReference type="AlphaFoldDB" id="A0A542E5W9"/>
<evidence type="ECO:0000256" key="5">
    <source>
        <dbReference type="ARBA" id="ARBA00022692"/>
    </source>
</evidence>
<accession>A0A542E5W9</accession>
<name>A0A542E5W9_9MICO</name>
<proteinExistence type="inferred from homology"/>
<dbReference type="InterPro" id="IPR021050">
    <property type="entry name" value="Cyt_c_oxidase_su4_actinobac"/>
</dbReference>
<evidence type="ECO:0000256" key="4">
    <source>
        <dbReference type="ARBA" id="ARBA00022475"/>
    </source>
</evidence>
<feature type="transmembrane region" description="Helical" evidence="11">
    <location>
        <begin position="7"/>
        <end position="25"/>
    </location>
</feature>
<evidence type="ECO:0000256" key="3">
    <source>
        <dbReference type="ARBA" id="ARBA00006870"/>
    </source>
</evidence>
<evidence type="ECO:0000256" key="8">
    <source>
        <dbReference type="ARBA" id="ARBA00023136"/>
    </source>
</evidence>
<gene>
    <name evidence="12" type="ORF">FB458_3788</name>
</gene>
<keyword evidence="7 11" id="KW-1133">Transmembrane helix</keyword>
<evidence type="ECO:0000256" key="11">
    <source>
        <dbReference type="SAM" id="Phobius"/>
    </source>
</evidence>
<reference evidence="12 13" key="1">
    <citation type="submission" date="2019-06" db="EMBL/GenBank/DDBJ databases">
        <title>Sequencing the genomes of 1000 actinobacteria strains.</title>
        <authorList>
            <person name="Klenk H.-P."/>
        </authorList>
    </citation>
    <scope>NUCLEOTIDE SEQUENCE [LARGE SCALE GENOMIC DNA]</scope>
    <source>
        <strain evidence="12 13">DSM 18607</strain>
    </source>
</reference>
<feature type="transmembrane region" description="Helical" evidence="11">
    <location>
        <begin position="37"/>
        <end position="54"/>
    </location>
</feature>
<comment type="subcellular location">
    <subcellularLocation>
        <location evidence="2">Cell membrane</location>
        <topology evidence="2">Multi-pass membrane protein</topology>
    </subcellularLocation>
</comment>
<comment type="similarity">
    <text evidence="3 10">Belongs to the cytochrome c oxidase bacterial subunit CtaF family.</text>
</comment>
<dbReference type="EC" id="7.1.1.9" evidence="10"/>
<evidence type="ECO:0000256" key="6">
    <source>
        <dbReference type="ARBA" id="ARBA00022967"/>
    </source>
</evidence>
<dbReference type="OrthoDB" id="5244617at2"/>
<dbReference type="EMBL" id="VFMN01000001">
    <property type="protein sequence ID" value="TQJ10659.1"/>
    <property type="molecule type" value="Genomic_DNA"/>
</dbReference>
<evidence type="ECO:0000256" key="10">
    <source>
        <dbReference type="PIRNR" id="PIRNR017385"/>
    </source>
</evidence>
<keyword evidence="13" id="KW-1185">Reference proteome</keyword>